<dbReference type="GO" id="GO:0031593">
    <property type="term" value="F:polyubiquitin modification-dependent protein binding"/>
    <property type="evidence" value="ECO:0007669"/>
    <property type="project" value="TreeGrafter"/>
</dbReference>
<dbReference type="PANTHER" id="PTHR31728:SF5">
    <property type="entry name" value="OS07G0540200 PROTEIN"/>
    <property type="match status" value="1"/>
</dbReference>
<dbReference type="InterPro" id="IPR023238">
    <property type="entry name" value="FAM175"/>
</dbReference>
<gene>
    <name evidence="1" type="ORF">CXB51_023003</name>
</gene>
<dbReference type="Pfam" id="PF21125">
    <property type="entry name" value="MPN_2A_DUB_like"/>
    <property type="match status" value="1"/>
</dbReference>
<dbReference type="Proteomes" id="UP000701853">
    <property type="component" value="Chromosome 9"/>
</dbReference>
<sequence>MQDPCYTQMPSFSHPIAITLCFSELSHVMGDLVLQKIAISGPTLASMIQRLSSSPADLDGLLFGHVTCIAPSALSDDSVQSTPDSQLVATISSFVSFPSLLSFYDSLGRVDSSRLTLTNLNQKPLIGWFSFRRKTRLRPSMRESSVTRSLPSNPQLHLPVQNASSESLFAPSIFLLFTTPLQDQFIQTCQYRAFQFQSSNLCFKPLPIDIVNIGPAFRGHYGAFSPTSALPFLNCELRSSSAINECRNEENLIVMKRIAKDQSELDMCAEGMQIGRLNQLIGPEAVNYTAGLEDLYEKMLCKIESLARLVEASSAKVVEQENHNRKLRYKVARSAGLE</sequence>
<dbReference type="GO" id="GO:0005634">
    <property type="term" value="C:nucleus"/>
    <property type="evidence" value="ECO:0007669"/>
    <property type="project" value="TreeGrafter"/>
</dbReference>
<dbReference type="EMBL" id="JAHUZN010000009">
    <property type="protein sequence ID" value="KAG8484083.1"/>
    <property type="molecule type" value="Genomic_DNA"/>
</dbReference>
<organism evidence="1 2">
    <name type="scientific">Gossypium anomalum</name>
    <dbReference type="NCBI Taxonomy" id="47600"/>
    <lineage>
        <taxon>Eukaryota</taxon>
        <taxon>Viridiplantae</taxon>
        <taxon>Streptophyta</taxon>
        <taxon>Embryophyta</taxon>
        <taxon>Tracheophyta</taxon>
        <taxon>Spermatophyta</taxon>
        <taxon>Magnoliopsida</taxon>
        <taxon>eudicotyledons</taxon>
        <taxon>Gunneridae</taxon>
        <taxon>Pentapetalae</taxon>
        <taxon>rosids</taxon>
        <taxon>malvids</taxon>
        <taxon>Malvales</taxon>
        <taxon>Malvaceae</taxon>
        <taxon>Malvoideae</taxon>
        <taxon>Gossypium</taxon>
    </lineage>
</organism>
<comment type="caution">
    <text evidence="1">The sequence shown here is derived from an EMBL/GenBank/DDBJ whole genome shotgun (WGS) entry which is preliminary data.</text>
</comment>
<dbReference type="PRINTS" id="PR02054">
    <property type="entry name" value="FAM175PLANT"/>
</dbReference>
<dbReference type="OrthoDB" id="6358435at2759"/>
<protein>
    <recommendedName>
        <fullName evidence="3">BRCA1-A complex subunit Abraxas</fullName>
    </recommendedName>
</protein>
<evidence type="ECO:0008006" key="3">
    <source>
        <dbReference type="Google" id="ProtNLM"/>
    </source>
</evidence>
<dbReference type="PRINTS" id="PR02051">
    <property type="entry name" value="PROTEINF175"/>
</dbReference>
<dbReference type="AlphaFoldDB" id="A0A8J5Y8E7"/>
<proteinExistence type="predicted"/>
<evidence type="ECO:0000313" key="1">
    <source>
        <dbReference type="EMBL" id="KAG8484083.1"/>
    </source>
</evidence>
<evidence type="ECO:0000313" key="2">
    <source>
        <dbReference type="Proteomes" id="UP000701853"/>
    </source>
</evidence>
<dbReference type="PANTHER" id="PTHR31728">
    <property type="entry name" value="ABRAXAS FAMILY MEMBER"/>
    <property type="match status" value="1"/>
</dbReference>
<accession>A0A8J5Y8E7</accession>
<name>A0A8J5Y8E7_9ROSI</name>
<dbReference type="InterPro" id="IPR023241">
    <property type="entry name" value="FAM175_plant"/>
</dbReference>
<keyword evidence="2" id="KW-1185">Reference proteome</keyword>
<dbReference type="CDD" id="cd23656">
    <property type="entry name" value="Abraxas_plant"/>
    <property type="match status" value="1"/>
</dbReference>
<reference evidence="1 2" key="1">
    <citation type="journal article" date="2021" name="bioRxiv">
        <title>The Gossypium anomalum genome as a resource for cotton improvement and evolutionary analysis of hybrid incompatibility.</title>
        <authorList>
            <person name="Grover C.E."/>
            <person name="Yuan D."/>
            <person name="Arick M.A."/>
            <person name="Miller E.R."/>
            <person name="Hu G."/>
            <person name="Peterson D.G."/>
            <person name="Wendel J.F."/>
            <person name="Udall J.A."/>
        </authorList>
    </citation>
    <scope>NUCLEOTIDE SEQUENCE [LARGE SCALE GENOMIC DNA]</scope>
    <source>
        <strain evidence="1">JFW-Udall</strain>
        <tissue evidence="1">Leaf</tissue>
    </source>
</reference>